<accession>A0AAE2CL15</accession>
<dbReference type="AlphaFoldDB" id="A0AAE2CL15"/>
<dbReference type="GO" id="GO:0005739">
    <property type="term" value="C:mitochondrion"/>
    <property type="evidence" value="ECO:0007669"/>
    <property type="project" value="UniProtKB-SubCell"/>
</dbReference>
<feature type="compositionally biased region" description="Basic and acidic residues" evidence="5">
    <location>
        <begin position="100"/>
        <end position="110"/>
    </location>
</feature>
<dbReference type="PANTHER" id="PTHR32035:SF3">
    <property type="entry name" value="SMALL RIBOSOMAL SUBUNIT PROTEIN MS38"/>
    <property type="match status" value="1"/>
</dbReference>
<evidence type="ECO:0000313" key="8">
    <source>
        <dbReference type="Proteomes" id="UP001293254"/>
    </source>
</evidence>
<evidence type="ECO:0000259" key="6">
    <source>
        <dbReference type="SMART" id="SM01155"/>
    </source>
</evidence>
<reference evidence="7" key="2">
    <citation type="journal article" date="2024" name="Plant">
        <title>Genomic evolution and insights into agronomic trait innovations of Sesamum species.</title>
        <authorList>
            <person name="Miao H."/>
            <person name="Wang L."/>
            <person name="Qu L."/>
            <person name="Liu H."/>
            <person name="Sun Y."/>
            <person name="Le M."/>
            <person name="Wang Q."/>
            <person name="Wei S."/>
            <person name="Zheng Y."/>
            <person name="Lin W."/>
            <person name="Duan Y."/>
            <person name="Cao H."/>
            <person name="Xiong S."/>
            <person name="Wang X."/>
            <person name="Wei L."/>
            <person name="Li C."/>
            <person name="Ma Q."/>
            <person name="Ju M."/>
            <person name="Zhao R."/>
            <person name="Li G."/>
            <person name="Mu C."/>
            <person name="Tian Q."/>
            <person name="Mei H."/>
            <person name="Zhang T."/>
            <person name="Gao T."/>
            <person name="Zhang H."/>
        </authorList>
    </citation>
    <scope>NUCLEOTIDE SEQUENCE</scope>
    <source>
        <strain evidence="7">3651</strain>
    </source>
</reference>
<organism evidence="7 8">
    <name type="scientific">Sesamum alatum</name>
    <dbReference type="NCBI Taxonomy" id="300844"/>
    <lineage>
        <taxon>Eukaryota</taxon>
        <taxon>Viridiplantae</taxon>
        <taxon>Streptophyta</taxon>
        <taxon>Embryophyta</taxon>
        <taxon>Tracheophyta</taxon>
        <taxon>Spermatophyta</taxon>
        <taxon>Magnoliopsida</taxon>
        <taxon>eudicotyledons</taxon>
        <taxon>Gunneridae</taxon>
        <taxon>Pentapetalae</taxon>
        <taxon>asterids</taxon>
        <taxon>lamiids</taxon>
        <taxon>Lamiales</taxon>
        <taxon>Pedaliaceae</taxon>
        <taxon>Sesamum</taxon>
    </lineage>
</organism>
<feature type="region of interest" description="Disordered" evidence="5">
    <location>
        <begin position="89"/>
        <end position="134"/>
    </location>
</feature>
<evidence type="ECO:0000256" key="3">
    <source>
        <dbReference type="ARBA" id="ARBA00035647"/>
    </source>
</evidence>
<protein>
    <recommendedName>
        <fullName evidence="4">Small ribosomal subunit protein mS38</fullName>
    </recommendedName>
</protein>
<dbReference type="SMART" id="SM01155">
    <property type="entry name" value="DUF1713"/>
    <property type="match status" value="1"/>
</dbReference>
<dbReference type="Pfam" id="PF08213">
    <property type="entry name" value="COX24_C"/>
    <property type="match status" value="1"/>
</dbReference>
<feature type="domain" description="Ribosomal protein mS38 C-terminal" evidence="6">
    <location>
        <begin position="106"/>
        <end position="133"/>
    </location>
</feature>
<comment type="caution">
    <text evidence="7">The sequence shown here is derived from an EMBL/GenBank/DDBJ whole genome shotgun (WGS) entry which is preliminary data.</text>
</comment>
<evidence type="ECO:0000256" key="5">
    <source>
        <dbReference type="SAM" id="MobiDB-lite"/>
    </source>
</evidence>
<keyword evidence="8" id="KW-1185">Reference proteome</keyword>
<dbReference type="Proteomes" id="UP001293254">
    <property type="component" value="Unassembled WGS sequence"/>
</dbReference>
<comment type="similarity">
    <text evidence="3">Belongs to the mitochondrion-specific ribosomal protein mS38 family.</text>
</comment>
<sequence length="134" mass="15480">MASSTLLKLLRNQSESASKFFSPFRQPVPPLPPSLLTQIPQITKHIDPTPSTDQPKTNCLKPHYPFSAHVYPSFSFGFFLNPVSPTSLIRSEPEEETTPEDSRIIRADSVKKKRKKKMNKHKLRKLRKRLRRKT</sequence>
<name>A0AAE2CL15_9LAMI</name>
<proteinExistence type="inferred from homology"/>
<reference evidence="7" key="1">
    <citation type="submission" date="2020-06" db="EMBL/GenBank/DDBJ databases">
        <authorList>
            <person name="Li T."/>
            <person name="Hu X."/>
            <person name="Zhang T."/>
            <person name="Song X."/>
            <person name="Zhang H."/>
            <person name="Dai N."/>
            <person name="Sheng W."/>
            <person name="Hou X."/>
            <person name="Wei L."/>
        </authorList>
    </citation>
    <scope>NUCLEOTIDE SEQUENCE</scope>
    <source>
        <strain evidence="7">3651</strain>
        <tissue evidence="7">Leaf</tissue>
    </source>
</reference>
<evidence type="ECO:0000313" key="7">
    <source>
        <dbReference type="EMBL" id="KAK4426107.1"/>
    </source>
</evidence>
<dbReference type="EMBL" id="JACGWO010000005">
    <property type="protein sequence ID" value="KAK4426107.1"/>
    <property type="molecule type" value="Genomic_DNA"/>
</dbReference>
<comment type="subcellular location">
    <subcellularLocation>
        <location evidence="1">Mitochondrion</location>
    </subcellularLocation>
</comment>
<feature type="compositionally biased region" description="Basic residues" evidence="5">
    <location>
        <begin position="111"/>
        <end position="134"/>
    </location>
</feature>
<evidence type="ECO:0000256" key="1">
    <source>
        <dbReference type="ARBA" id="ARBA00004173"/>
    </source>
</evidence>
<evidence type="ECO:0000256" key="2">
    <source>
        <dbReference type="ARBA" id="ARBA00023128"/>
    </source>
</evidence>
<dbReference type="InterPro" id="IPR013177">
    <property type="entry name" value="Ribosomal_mS38_C"/>
</dbReference>
<keyword evidence="2" id="KW-0496">Mitochondrion</keyword>
<gene>
    <name evidence="7" type="ORF">Salat_1379200</name>
</gene>
<dbReference type="PANTHER" id="PTHR32035">
    <property type="entry name" value="AURORA KINASE A-INTERACTING PROTEIN"/>
    <property type="match status" value="1"/>
</dbReference>
<evidence type="ECO:0000256" key="4">
    <source>
        <dbReference type="ARBA" id="ARBA00035682"/>
    </source>
</evidence>